<dbReference type="PROSITE" id="PS51186">
    <property type="entry name" value="GNAT"/>
    <property type="match status" value="1"/>
</dbReference>
<organism evidence="2 3">
    <name type="scientific">Microbacterium bovistercoris</name>
    <dbReference type="NCBI Taxonomy" id="2293570"/>
    <lineage>
        <taxon>Bacteria</taxon>
        <taxon>Bacillati</taxon>
        <taxon>Actinomycetota</taxon>
        <taxon>Actinomycetes</taxon>
        <taxon>Micrococcales</taxon>
        <taxon>Microbacteriaceae</taxon>
        <taxon>Microbacterium</taxon>
    </lineage>
</organism>
<dbReference type="Gene3D" id="3.40.630.30">
    <property type="match status" value="1"/>
</dbReference>
<feature type="domain" description="N-acetyltransferase" evidence="1">
    <location>
        <begin position="4"/>
        <end position="194"/>
    </location>
</feature>
<dbReference type="Proteomes" id="UP000262172">
    <property type="component" value="Unassembled WGS sequence"/>
</dbReference>
<evidence type="ECO:0000313" key="3">
    <source>
        <dbReference type="Proteomes" id="UP000262172"/>
    </source>
</evidence>
<keyword evidence="2" id="KW-0808">Transferase</keyword>
<dbReference type="Pfam" id="PF00583">
    <property type="entry name" value="Acetyltransf_1"/>
    <property type="match status" value="1"/>
</dbReference>
<name>A0A371NR82_9MICO</name>
<dbReference type="RefSeq" id="WP_116243071.1">
    <property type="nucleotide sequence ID" value="NZ_QUAB01000046.1"/>
</dbReference>
<dbReference type="InterPro" id="IPR000182">
    <property type="entry name" value="GNAT_dom"/>
</dbReference>
<dbReference type="InterPro" id="IPR016181">
    <property type="entry name" value="Acyl_CoA_acyltransferase"/>
</dbReference>
<dbReference type="AlphaFoldDB" id="A0A371NR82"/>
<keyword evidence="3" id="KW-1185">Reference proteome</keyword>
<dbReference type="OrthoDB" id="3239945at2"/>
<accession>A0A371NR82</accession>
<gene>
    <name evidence="2" type="ORF">DY023_14695</name>
</gene>
<evidence type="ECO:0000313" key="2">
    <source>
        <dbReference type="EMBL" id="REJ04672.1"/>
    </source>
</evidence>
<reference evidence="2 3" key="1">
    <citation type="submission" date="2018-08" db="EMBL/GenBank/DDBJ databases">
        <title>Isolation, diversity and antifungal activity of Actinobacteria from cow dung.</title>
        <authorList>
            <person name="Ling L."/>
        </authorList>
    </citation>
    <scope>NUCLEOTIDE SEQUENCE [LARGE SCALE GENOMIC DNA]</scope>
    <source>
        <strain evidence="2 3">NEAU-LLE</strain>
    </source>
</reference>
<dbReference type="CDD" id="cd04301">
    <property type="entry name" value="NAT_SF"/>
    <property type="match status" value="1"/>
</dbReference>
<dbReference type="SUPFAM" id="SSF55729">
    <property type="entry name" value="Acyl-CoA N-acyltransferases (Nat)"/>
    <property type="match status" value="1"/>
</dbReference>
<dbReference type="GO" id="GO:0016747">
    <property type="term" value="F:acyltransferase activity, transferring groups other than amino-acyl groups"/>
    <property type="evidence" value="ECO:0007669"/>
    <property type="project" value="InterPro"/>
</dbReference>
<dbReference type="EMBL" id="QUAB01000046">
    <property type="protein sequence ID" value="REJ04672.1"/>
    <property type="molecule type" value="Genomic_DNA"/>
</dbReference>
<comment type="caution">
    <text evidence="2">The sequence shown here is derived from an EMBL/GenBank/DDBJ whole genome shotgun (WGS) entry which is preliminary data.</text>
</comment>
<protein>
    <submittedName>
        <fullName evidence="2">GNAT family N-acetyltransferase</fullName>
    </submittedName>
</protein>
<evidence type="ECO:0000259" key="1">
    <source>
        <dbReference type="PROSITE" id="PS51186"/>
    </source>
</evidence>
<sequence>MVTITTERATVERWDDVQHSLTGGGDGASCQCIWPMLRNKDWNATNLDQRRDMLHDEIADGPPPGIVAYVDGEAAGWIRIGPRTRQVRLAHTKAIVAATSEPFDDDSVWAVSCFVVRREHRNKGVNAALLDAAVTYAQESGARLVEAYPVDTDGAKGRSNDLFHGVLTTFLDAGFHQVGELKPGRPLVTREFSH</sequence>
<proteinExistence type="predicted"/>